<accession>A0ABS3APJ7</accession>
<dbReference type="EMBL" id="JAFITR010000009">
    <property type="protein sequence ID" value="MBN4066591.1"/>
    <property type="molecule type" value="Genomic_DNA"/>
</dbReference>
<evidence type="ECO:0000313" key="6">
    <source>
        <dbReference type="EMBL" id="MBN4066591.1"/>
    </source>
</evidence>
<evidence type="ECO:0000313" key="7">
    <source>
        <dbReference type="Proteomes" id="UP000722121"/>
    </source>
</evidence>
<evidence type="ECO:0000259" key="5">
    <source>
        <dbReference type="Pfam" id="PF03449"/>
    </source>
</evidence>
<evidence type="ECO:0000256" key="3">
    <source>
        <dbReference type="ARBA" id="ARBA00023163"/>
    </source>
</evidence>
<dbReference type="Proteomes" id="UP000722121">
    <property type="component" value="Unassembled WGS sequence"/>
</dbReference>
<dbReference type="SUPFAM" id="SSF46557">
    <property type="entry name" value="GreA transcript cleavage protein, N-terminal domain"/>
    <property type="match status" value="1"/>
</dbReference>
<dbReference type="InterPro" id="IPR036805">
    <property type="entry name" value="Tscrpt_elong_fac_GreA/B_N_sf"/>
</dbReference>
<dbReference type="Pfam" id="PF03449">
    <property type="entry name" value="GreA_GreB_N"/>
    <property type="match status" value="1"/>
</dbReference>
<dbReference type="InterPro" id="IPR023459">
    <property type="entry name" value="Tscrpt_elong_fac_GreA/B_fam"/>
</dbReference>
<comment type="caution">
    <text evidence="6">The sequence shown here is derived from an EMBL/GenBank/DDBJ whole genome shotgun (WGS) entry which is preliminary data.</text>
</comment>
<dbReference type="Gene3D" id="3.10.50.30">
    <property type="entry name" value="Transcription elongation factor, GreA/GreB, C-terminal domain"/>
    <property type="match status" value="1"/>
</dbReference>
<sequence length="725" mass="83779">MSYYDDFDLLIKSNDNAGFLGLWEEYCIGGGSDGEELLKILKLLLVSDMKDVFDAYAETIIPLWRDIEDAPLAYEVLKLILDLEATNSDELAQVAYNVLKERYGDHKLFNEKIRLVGLRNKEHFQGAIRNYELLSHLDTGAFVYHTAGWGTGEVMEYSLVREELFFEFEGVLGRKELTFDNAFKNLEPLPKKHFLSCRFGNPEALEAEAKKDAVKVVRMLLKDLGDKTAAEIKEEMYELVIPAADWSKWWQGARAKVKKDTMIESPISMKYPFRLRSDEVSHEERFRKELGKTKNIDQGLRAIYYFVRHFPEMVEEPNLATFLKQHIVTFLSEEKISSAQQFQLRILFHDLFEKEPPPDGIALDAFVCALSSPDETTREIEITALRKRALECTKEWRPDRKEIFLEQFFIRQPSSLRDYLLKELNVPETKSQLEAKLIDLLSNSALYPEAFVWYFQKVMAKMHIPFSDPAGQCQFFEAFLILYHTIESLPEHRDLVKKMFNLLIGNRYAILREIVAECGLEYAKEILLLVSKCRTLSDHNAKIVQSIIYAQHSELKNDGEKEEKREPVWTTQEGYDKVQEKIKELGTVELVKNAKEIEEARSHGDLRENAEYKCALEKRTQLQGEMKMLSDQLHNARILTRQDVSDREVCVGTVVEVEDSQGKTTSYTLLGPWDASPEDNVLSFQSRFAEAMLNAKKDDTFEYQGKTLKIASIHNYFDTLATNSK</sequence>
<name>A0ABS3APJ7_9BACT</name>
<keyword evidence="7" id="KW-1185">Reference proteome</keyword>
<keyword evidence="2" id="KW-0805">Transcription regulation</keyword>
<reference evidence="6 7" key="1">
    <citation type="submission" date="2021-02" db="EMBL/GenBank/DDBJ databases">
        <title>Activity-based single-cell genomes from oceanic crustal fluid captures similar information to metagenomic and metatranscriptomic surveys with orders of magnitude less sampling.</title>
        <authorList>
            <person name="D'Angelo T.S."/>
            <person name="Orcutt B.N."/>
        </authorList>
    </citation>
    <scope>NUCLEOTIDE SEQUENCE [LARGE SCALE GENOMIC DNA]</scope>
    <source>
        <strain evidence="6">AH-315-G07</strain>
    </source>
</reference>
<dbReference type="InterPro" id="IPR022691">
    <property type="entry name" value="Tscrpt_elong_fac_GreA/B_N"/>
</dbReference>
<gene>
    <name evidence="6" type="ORF">JYU14_00715</name>
</gene>
<dbReference type="InterPro" id="IPR001437">
    <property type="entry name" value="Tscrpt_elong_fac_GreA/B_C"/>
</dbReference>
<dbReference type="PANTHER" id="PTHR30437:SF4">
    <property type="entry name" value="TRANSCRIPTION ELONGATION FACTOR GREA"/>
    <property type="match status" value="1"/>
</dbReference>
<dbReference type="NCBIfam" id="NF004969">
    <property type="entry name" value="PRK06330.1"/>
    <property type="match status" value="1"/>
</dbReference>
<dbReference type="SUPFAM" id="SSF54534">
    <property type="entry name" value="FKBP-like"/>
    <property type="match status" value="1"/>
</dbReference>
<dbReference type="Pfam" id="PF01272">
    <property type="entry name" value="GreA_GreB"/>
    <property type="match status" value="1"/>
</dbReference>
<feature type="domain" description="Transcription elongation factor GreA/GreB N-terminal" evidence="5">
    <location>
        <begin position="568"/>
        <end position="638"/>
    </location>
</feature>
<evidence type="ECO:0000256" key="2">
    <source>
        <dbReference type="ARBA" id="ARBA00023015"/>
    </source>
</evidence>
<proteinExistence type="inferred from homology"/>
<comment type="similarity">
    <text evidence="1">Belongs to the GreA/GreB family.</text>
</comment>
<dbReference type="PANTHER" id="PTHR30437">
    <property type="entry name" value="TRANSCRIPTION ELONGATION FACTOR GREA"/>
    <property type="match status" value="1"/>
</dbReference>
<dbReference type="InterPro" id="IPR036953">
    <property type="entry name" value="GreA/GreB_C_sf"/>
</dbReference>
<dbReference type="GO" id="GO:0003746">
    <property type="term" value="F:translation elongation factor activity"/>
    <property type="evidence" value="ECO:0007669"/>
    <property type="project" value="UniProtKB-KW"/>
</dbReference>
<organism evidence="6 7">
    <name type="scientific">Simkania negevensis</name>
    <dbReference type="NCBI Taxonomy" id="83561"/>
    <lineage>
        <taxon>Bacteria</taxon>
        <taxon>Pseudomonadati</taxon>
        <taxon>Chlamydiota</taxon>
        <taxon>Chlamydiia</taxon>
        <taxon>Parachlamydiales</taxon>
        <taxon>Simkaniaceae</taxon>
        <taxon>Simkania</taxon>
    </lineage>
</organism>
<keyword evidence="6" id="KW-0251">Elongation factor</keyword>
<evidence type="ECO:0000259" key="4">
    <source>
        <dbReference type="Pfam" id="PF01272"/>
    </source>
</evidence>
<keyword evidence="3" id="KW-0804">Transcription</keyword>
<feature type="domain" description="Transcription elongation factor GreA/GreB C-terminal" evidence="4">
    <location>
        <begin position="647"/>
        <end position="712"/>
    </location>
</feature>
<dbReference type="PROSITE" id="PS00829">
    <property type="entry name" value="GREAB_1"/>
    <property type="match status" value="1"/>
</dbReference>
<dbReference type="InterPro" id="IPR018151">
    <property type="entry name" value="TF_GreA/GreB_CS"/>
</dbReference>
<protein>
    <submittedName>
        <fullName evidence="6">GreA/GreB family elongation factor</fullName>
    </submittedName>
</protein>
<keyword evidence="6" id="KW-0648">Protein biosynthesis</keyword>
<evidence type="ECO:0000256" key="1">
    <source>
        <dbReference type="ARBA" id="ARBA00008213"/>
    </source>
</evidence>
<dbReference type="Gene3D" id="1.10.287.180">
    <property type="entry name" value="Transcription elongation factor, GreA/GreB, N-terminal domain"/>
    <property type="match status" value="1"/>
</dbReference>